<evidence type="ECO:0000256" key="3">
    <source>
        <dbReference type="ARBA" id="ARBA00022723"/>
    </source>
</evidence>
<dbReference type="EMBL" id="JBHSXX010000001">
    <property type="protein sequence ID" value="MFC6868842.1"/>
    <property type="molecule type" value="Genomic_DNA"/>
</dbReference>
<evidence type="ECO:0000256" key="2">
    <source>
        <dbReference type="ARBA" id="ARBA00022596"/>
    </source>
</evidence>
<feature type="binding site" evidence="5">
    <location>
        <position position="2"/>
    </location>
    <ligand>
        <name>Ni(2+)</name>
        <dbReference type="ChEBI" id="CHEBI:49786"/>
    </ligand>
</feature>
<keyword evidence="7" id="KW-1185">Reference proteome</keyword>
<dbReference type="NCBIfam" id="TIGR00100">
    <property type="entry name" value="hypA"/>
    <property type="match status" value="1"/>
</dbReference>
<comment type="caution">
    <text evidence="6">The sequence shown here is derived from an EMBL/GenBank/DDBJ whole genome shotgun (WGS) entry which is preliminary data.</text>
</comment>
<evidence type="ECO:0000256" key="1">
    <source>
        <dbReference type="ARBA" id="ARBA00010748"/>
    </source>
</evidence>
<protein>
    <recommendedName>
        <fullName evidence="5">Hydrogenase maturation factor HypA</fullName>
    </recommendedName>
</protein>
<dbReference type="Pfam" id="PF01155">
    <property type="entry name" value="HypA"/>
    <property type="match status" value="1"/>
</dbReference>
<organism evidence="6 7">
    <name type="scientific">Haloechinothrix salitolerans</name>
    <dbReference type="NCBI Taxonomy" id="926830"/>
    <lineage>
        <taxon>Bacteria</taxon>
        <taxon>Bacillati</taxon>
        <taxon>Actinomycetota</taxon>
        <taxon>Actinomycetes</taxon>
        <taxon>Pseudonocardiales</taxon>
        <taxon>Pseudonocardiaceae</taxon>
        <taxon>Haloechinothrix</taxon>
    </lineage>
</organism>
<dbReference type="PROSITE" id="PS01249">
    <property type="entry name" value="HYPA"/>
    <property type="match status" value="1"/>
</dbReference>
<comment type="similarity">
    <text evidence="1 5">Belongs to the HypA/HybF family.</text>
</comment>
<feature type="binding site" evidence="5">
    <location>
        <position position="73"/>
    </location>
    <ligand>
        <name>Zn(2+)</name>
        <dbReference type="ChEBI" id="CHEBI:29105"/>
    </ligand>
</feature>
<evidence type="ECO:0000256" key="5">
    <source>
        <dbReference type="HAMAP-Rule" id="MF_00213"/>
    </source>
</evidence>
<feature type="binding site" evidence="5">
    <location>
        <position position="86"/>
    </location>
    <ligand>
        <name>Zn(2+)</name>
        <dbReference type="ChEBI" id="CHEBI:29105"/>
    </ligand>
</feature>
<accession>A0ABW2C0K8</accession>
<gene>
    <name evidence="5 6" type="primary">hypA</name>
    <name evidence="6" type="ORF">ACFQGD_17000</name>
</gene>
<reference evidence="7" key="1">
    <citation type="journal article" date="2019" name="Int. J. Syst. Evol. Microbiol.">
        <title>The Global Catalogue of Microorganisms (GCM) 10K type strain sequencing project: providing services to taxonomists for standard genome sequencing and annotation.</title>
        <authorList>
            <consortium name="The Broad Institute Genomics Platform"/>
            <consortium name="The Broad Institute Genome Sequencing Center for Infectious Disease"/>
            <person name="Wu L."/>
            <person name="Ma J."/>
        </authorList>
    </citation>
    <scope>NUCLEOTIDE SEQUENCE [LARGE SCALE GENOMIC DNA]</scope>
    <source>
        <strain evidence="7">KCTC 32255</strain>
    </source>
</reference>
<evidence type="ECO:0000313" key="6">
    <source>
        <dbReference type="EMBL" id="MFC6868842.1"/>
    </source>
</evidence>
<dbReference type="PANTHER" id="PTHR34535:SF3">
    <property type="entry name" value="HYDROGENASE MATURATION FACTOR HYPA"/>
    <property type="match status" value="1"/>
</dbReference>
<evidence type="ECO:0000256" key="4">
    <source>
        <dbReference type="ARBA" id="ARBA00022833"/>
    </source>
</evidence>
<dbReference type="InterPro" id="IPR020538">
    <property type="entry name" value="Hydgase_Ni_incorp_HypA/HybF_CS"/>
</dbReference>
<proteinExistence type="inferred from homology"/>
<sequence length="117" mass="12638">MHELALAQAVVETITERTGDDQVVLVRLEIGKLSGVEVDAIRFCFDVVTAGTTVEGADLEIDEPSGQARCRSCGAACELSDLWGRCECGGIDLEVTSGDQLRIQEVRVTTDVRDVRV</sequence>
<keyword evidence="4 5" id="KW-0862">Zinc</keyword>
<keyword evidence="3 5" id="KW-0479">Metal-binding</keyword>
<feature type="binding site" evidence="5">
    <location>
        <position position="70"/>
    </location>
    <ligand>
        <name>Zn(2+)</name>
        <dbReference type="ChEBI" id="CHEBI:29105"/>
    </ligand>
</feature>
<dbReference type="Proteomes" id="UP001596337">
    <property type="component" value="Unassembled WGS sequence"/>
</dbReference>
<name>A0ABW2C0K8_9PSEU</name>
<dbReference type="HAMAP" id="MF_00213">
    <property type="entry name" value="HypA_HybF"/>
    <property type="match status" value="1"/>
</dbReference>
<keyword evidence="2 5" id="KW-0533">Nickel</keyword>
<comment type="function">
    <text evidence="5">Involved in the maturation of [NiFe] hydrogenases. Required for nickel insertion into the metal center of the hydrogenase.</text>
</comment>
<dbReference type="InterPro" id="IPR000688">
    <property type="entry name" value="HypA/HybF"/>
</dbReference>
<dbReference type="PIRSF" id="PIRSF004761">
    <property type="entry name" value="Hydrgn_mat_HypA"/>
    <property type="match status" value="1"/>
</dbReference>
<dbReference type="PANTHER" id="PTHR34535">
    <property type="entry name" value="HYDROGENASE MATURATION FACTOR HYPA"/>
    <property type="match status" value="1"/>
</dbReference>
<dbReference type="RefSeq" id="WP_345396848.1">
    <property type="nucleotide sequence ID" value="NZ_BAABLA010000026.1"/>
</dbReference>
<evidence type="ECO:0000313" key="7">
    <source>
        <dbReference type="Proteomes" id="UP001596337"/>
    </source>
</evidence>
<dbReference type="Gene3D" id="3.30.2320.80">
    <property type="match status" value="1"/>
</dbReference>
<feature type="binding site" evidence="5">
    <location>
        <position position="88"/>
    </location>
    <ligand>
        <name>Zn(2+)</name>
        <dbReference type="ChEBI" id="CHEBI:29105"/>
    </ligand>
</feature>